<evidence type="ECO:0000313" key="2">
    <source>
        <dbReference type="Proteomes" id="UP000666240"/>
    </source>
</evidence>
<proteinExistence type="predicted"/>
<sequence length="294" mass="31169">MAGIAIRSPAVTNNPALPVLKKDVHWWTDFNNGGLFGADVAHPASYQAGNPAQNDGLIIDTSEHANGKMVIPAGQIVPVVGGMLDFSGVTARATYMEVPASVAAAIYANAQRYLAIAWIKFPTADDWNPVSGEIPYLNFTDTGNGWQGGPEIFQLGHGTNSGVRQLWHRRAKATNSTDAVVHSGIDPAILGTVTQVLTWFDGAVIGLSTRPIGGVRKTATNASTVANSNDFSGLKGKFGIPYSNWSATFSAAQNLAKKYRAGRLLIEALDVSQRDPIMVAEEDFAATVARGVFS</sequence>
<accession>A0A8J7R7B1</accession>
<reference evidence="1" key="1">
    <citation type="submission" date="2021-03" db="EMBL/GenBank/DDBJ databases">
        <title>Genome sequencing and assembly of Tianweitania sediminis.</title>
        <authorList>
            <person name="Chhetri G."/>
        </authorList>
    </citation>
    <scope>NUCLEOTIDE SEQUENCE</scope>
    <source>
        <strain evidence="1">Z8</strain>
    </source>
</reference>
<keyword evidence="2" id="KW-1185">Reference proteome</keyword>
<dbReference type="RefSeq" id="WP_209335426.1">
    <property type="nucleotide sequence ID" value="NZ_JAGIYY010000003.1"/>
</dbReference>
<comment type="caution">
    <text evidence="1">The sequence shown here is derived from an EMBL/GenBank/DDBJ whole genome shotgun (WGS) entry which is preliminary data.</text>
</comment>
<protein>
    <submittedName>
        <fullName evidence="1">Uncharacterized protein</fullName>
    </submittedName>
</protein>
<dbReference type="EMBL" id="JAGIYY010000003">
    <property type="protein sequence ID" value="MBP0439422.1"/>
    <property type="molecule type" value="Genomic_DNA"/>
</dbReference>
<organism evidence="1 2">
    <name type="scientific">Tianweitania sediminis</name>
    <dbReference type="NCBI Taxonomy" id="1502156"/>
    <lineage>
        <taxon>Bacteria</taxon>
        <taxon>Pseudomonadati</taxon>
        <taxon>Pseudomonadota</taxon>
        <taxon>Alphaproteobacteria</taxon>
        <taxon>Hyphomicrobiales</taxon>
        <taxon>Phyllobacteriaceae</taxon>
        <taxon>Tianweitania</taxon>
    </lineage>
</organism>
<evidence type="ECO:0000313" key="1">
    <source>
        <dbReference type="EMBL" id="MBP0439422.1"/>
    </source>
</evidence>
<gene>
    <name evidence="1" type="ORF">J5Y06_12245</name>
</gene>
<dbReference type="AlphaFoldDB" id="A0A8J7R7B1"/>
<name>A0A8J7R7B1_9HYPH</name>
<dbReference type="Proteomes" id="UP000666240">
    <property type="component" value="Unassembled WGS sequence"/>
</dbReference>